<reference evidence="1" key="1">
    <citation type="journal article" date="2015" name="Nature">
        <title>Complex archaea that bridge the gap between prokaryotes and eukaryotes.</title>
        <authorList>
            <person name="Spang A."/>
            <person name="Saw J.H."/>
            <person name="Jorgensen S.L."/>
            <person name="Zaremba-Niedzwiedzka K."/>
            <person name="Martijn J."/>
            <person name="Lind A.E."/>
            <person name="van Eijk R."/>
            <person name="Schleper C."/>
            <person name="Guy L."/>
            <person name="Ettema T.J."/>
        </authorList>
    </citation>
    <scope>NUCLEOTIDE SEQUENCE</scope>
</reference>
<accession>A0A0F9P9Y3</accession>
<organism evidence="1">
    <name type="scientific">marine sediment metagenome</name>
    <dbReference type="NCBI Taxonomy" id="412755"/>
    <lineage>
        <taxon>unclassified sequences</taxon>
        <taxon>metagenomes</taxon>
        <taxon>ecological metagenomes</taxon>
    </lineage>
</organism>
<gene>
    <name evidence="1" type="ORF">LCGC14_0869550</name>
</gene>
<protein>
    <submittedName>
        <fullName evidence="1">Uncharacterized protein</fullName>
    </submittedName>
</protein>
<sequence>MSLDILHATEEIMAHVQDEIDNWLASNDLTLEFDTSHLEALVEEALVGLLEK</sequence>
<dbReference type="AlphaFoldDB" id="A0A0F9P9Y3"/>
<proteinExistence type="predicted"/>
<dbReference type="EMBL" id="LAZR01002680">
    <property type="protein sequence ID" value="KKN26959.1"/>
    <property type="molecule type" value="Genomic_DNA"/>
</dbReference>
<evidence type="ECO:0000313" key="1">
    <source>
        <dbReference type="EMBL" id="KKN26959.1"/>
    </source>
</evidence>
<name>A0A0F9P9Y3_9ZZZZ</name>
<comment type="caution">
    <text evidence="1">The sequence shown here is derived from an EMBL/GenBank/DDBJ whole genome shotgun (WGS) entry which is preliminary data.</text>
</comment>